<evidence type="ECO:0000256" key="1">
    <source>
        <dbReference type="ARBA" id="ARBA00004365"/>
    </source>
</evidence>
<reference evidence="8 9" key="1">
    <citation type="journal article" date="2018" name="Nat. Biotechnol.">
        <title>A standardized bacterial taxonomy based on genome phylogeny substantially revises the tree of life.</title>
        <authorList>
            <person name="Parks D.H."/>
            <person name="Chuvochina M."/>
            <person name="Waite D.W."/>
            <person name="Rinke C."/>
            <person name="Skarshewski A."/>
            <person name="Chaumeil P.A."/>
            <person name="Hugenholtz P."/>
        </authorList>
    </citation>
    <scope>NUCLEOTIDE SEQUENCE [LARGE SCALE GENOMIC DNA]</scope>
    <source>
        <strain evidence="8">UBA9158</strain>
    </source>
</reference>
<keyword evidence="8" id="KW-0969">Cilium</keyword>
<dbReference type="Gene3D" id="1.20.1330.10">
    <property type="entry name" value="f41 fragment of flagellin, N-terminal domain"/>
    <property type="match status" value="2"/>
</dbReference>
<dbReference type="InterPro" id="IPR013384">
    <property type="entry name" value="Flagell_FlgL"/>
</dbReference>
<evidence type="ECO:0000256" key="5">
    <source>
        <dbReference type="ARBA" id="ARBA00023143"/>
    </source>
</evidence>
<evidence type="ECO:0000256" key="4">
    <source>
        <dbReference type="ARBA" id="ARBA00022525"/>
    </source>
</evidence>
<name>A0A3C1KMN4_9GAMM</name>
<feature type="domain" description="Flagellin N-terminal" evidence="6">
    <location>
        <begin position="5"/>
        <end position="139"/>
    </location>
</feature>
<dbReference type="NCBIfam" id="TIGR02550">
    <property type="entry name" value="flagell_flgL"/>
    <property type="match status" value="1"/>
</dbReference>
<dbReference type="InterPro" id="IPR046358">
    <property type="entry name" value="Flagellin_C"/>
</dbReference>
<keyword evidence="8" id="KW-0966">Cell projection</keyword>
<protein>
    <submittedName>
        <fullName evidence="8">Flagellar hook-associated protein 3</fullName>
    </submittedName>
</protein>
<sequence>MRLSTAQIFQQGISNILNQQAQLQKTQQQLASGLRVTTPADDPIAAVQILDLTEDLSQLDQFQRNGNLAEGQIALADTVLQDVTDVLQRVRELTVQANNATQTPETRRAIATEMEGRLDELVSLANTRDANGEFVFAGFQAQTQPFSRSGGDVVYNGDEGQRLLQVAPNTQLAVRDSGRAVFMDIPAGNGSFDIRATAGNAGTAVVDASSAAANYQRDTYTITFSQPTPGDPVTFEVTDSSAGVVASGPYDSGANITFNGASVTFEGTPADGDSFTVPAAPRQDVFSSVQNIIDSLKSSTTGPAASAAVNNAVASGLGNLDQALGRMLEQQADLGVRLNRIDSLRESNDAFTLQLQETLSEVRDLDVTEAISRLNLQLVALQAAQQSYVRIQGLSLFNFL</sequence>
<dbReference type="GO" id="GO:0071973">
    <property type="term" value="P:bacterial-type flagellum-dependent cell motility"/>
    <property type="evidence" value="ECO:0007669"/>
    <property type="project" value="InterPro"/>
</dbReference>
<dbReference type="PANTHER" id="PTHR42792:SF1">
    <property type="entry name" value="FLAGELLAR HOOK-ASSOCIATED PROTEIN 3"/>
    <property type="match status" value="1"/>
</dbReference>
<evidence type="ECO:0000259" key="7">
    <source>
        <dbReference type="Pfam" id="PF00700"/>
    </source>
</evidence>
<evidence type="ECO:0000256" key="3">
    <source>
        <dbReference type="ARBA" id="ARBA00005709"/>
    </source>
</evidence>
<dbReference type="EMBL" id="DMND01000106">
    <property type="protein sequence ID" value="HAN27594.1"/>
    <property type="molecule type" value="Genomic_DNA"/>
</dbReference>
<dbReference type="SUPFAM" id="SSF64518">
    <property type="entry name" value="Phase 1 flagellin"/>
    <property type="match status" value="1"/>
</dbReference>
<evidence type="ECO:0000313" key="8">
    <source>
        <dbReference type="EMBL" id="HAN27594.1"/>
    </source>
</evidence>
<dbReference type="GO" id="GO:0009424">
    <property type="term" value="C:bacterial-type flagellum hook"/>
    <property type="evidence" value="ECO:0007669"/>
    <property type="project" value="InterPro"/>
</dbReference>
<dbReference type="Pfam" id="PF00700">
    <property type="entry name" value="Flagellin_C"/>
    <property type="match status" value="1"/>
</dbReference>
<evidence type="ECO:0000259" key="6">
    <source>
        <dbReference type="Pfam" id="PF00669"/>
    </source>
</evidence>
<keyword evidence="8" id="KW-0282">Flagellum</keyword>
<feature type="domain" description="Flagellin C-terminal" evidence="7">
    <location>
        <begin position="318"/>
        <end position="400"/>
    </location>
</feature>
<dbReference type="Proteomes" id="UP000259273">
    <property type="component" value="Unassembled WGS sequence"/>
</dbReference>
<dbReference type="InterPro" id="IPR001492">
    <property type="entry name" value="Flagellin"/>
</dbReference>
<dbReference type="AlphaFoldDB" id="A0A3C1KMN4"/>
<dbReference type="InterPro" id="IPR001029">
    <property type="entry name" value="Flagellin_N"/>
</dbReference>
<proteinExistence type="inferred from homology"/>
<gene>
    <name evidence="8" type="primary">flgL</name>
    <name evidence="8" type="ORF">DCP75_07720</name>
</gene>
<evidence type="ECO:0000313" key="9">
    <source>
        <dbReference type="Proteomes" id="UP000259273"/>
    </source>
</evidence>
<dbReference type="GO" id="GO:0005198">
    <property type="term" value="F:structural molecule activity"/>
    <property type="evidence" value="ECO:0007669"/>
    <property type="project" value="InterPro"/>
</dbReference>
<keyword evidence="5" id="KW-0975">Bacterial flagellum</keyword>
<comment type="caution">
    <text evidence="8">The sequence shown here is derived from an EMBL/GenBank/DDBJ whole genome shotgun (WGS) entry which is preliminary data.</text>
</comment>
<accession>A0A3C1KMN4</accession>
<comment type="similarity">
    <text evidence="3">Belongs to the bacterial flagellin family.</text>
</comment>
<dbReference type="GO" id="GO:0005576">
    <property type="term" value="C:extracellular region"/>
    <property type="evidence" value="ECO:0007669"/>
    <property type="project" value="UniProtKB-SubCell"/>
</dbReference>
<comment type="subcellular location">
    <subcellularLocation>
        <location evidence="1">Bacterial flagellum</location>
    </subcellularLocation>
    <subcellularLocation>
        <location evidence="2">Secreted</location>
    </subcellularLocation>
</comment>
<dbReference type="STRING" id="1121937.GCA_000423125_00694"/>
<dbReference type="Pfam" id="PF00669">
    <property type="entry name" value="Flagellin_N"/>
    <property type="match status" value="1"/>
</dbReference>
<dbReference type="PANTHER" id="PTHR42792">
    <property type="entry name" value="FLAGELLIN"/>
    <property type="match status" value="1"/>
</dbReference>
<evidence type="ECO:0000256" key="2">
    <source>
        <dbReference type="ARBA" id="ARBA00004613"/>
    </source>
</evidence>
<organism evidence="8 9">
    <name type="scientific">Haliea salexigens</name>
    <dbReference type="NCBI Taxonomy" id="287487"/>
    <lineage>
        <taxon>Bacteria</taxon>
        <taxon>Pseudomonadati</taxon>
        <taxon>Pseudomonadota</taxon>
        <taxon>Gammaproteobacteria</taxon>
        <taxon>Cellvibrionales</taxon>
        <taxon>Halieaceae</taxon>
        <taxon>Haliea</taxon>
    </lineage>
</organism>
<keyword evidence="4" id="KW-0964">Secreted</keyword>